<dbReference type="KEGG" id="pvk:EPZ47_14310"/>
<dbReference type="Gene3D" id="3.80.10.10">
    <property type="entry name" value="Ribonuclease Inhibitor"/>
    <property type="match status" value="1"/>
</dbReference>
<dbReference type="Pfam" id="PF20178">
    <property type="entry name" value="ToxA_N"/>
    <property type="match status" value="1"/>
</dbReference>
<dbReference type="InterPro" id="IPR032675">
    <property type="entry name" value="LRR_dom_sf"/>
</dbReference>
<reference evidence="4 5" key="1">
    <citation type="journal article" date="2019" name="Front. Microbiol.">
        <title>In silico and Genetic Analyses of Cyclic Lipopeptide Synthetic Gene Clusters in Pseudomonas sp. 11K1.</title>
        <authorList>
            <person name="Zhao H."/>
            <person name="Liu Y.P."/>
            <person name="Zhang L.Q."/>
        </authorList>
    </citation>
    <scope>NUCLEOTIDE SEQUENCE [LARGE SCALE GENOMIC DNA]</scope>
    <source>
        <strain evidence="4 5">11K1</strain>
    </source>
</reference>
<sequence>MSTLDTHIEFIQARLPVWLKRASRIHQERFKALTQQLQRDSDALNGLLIDLPAPETFTRDLLRARPEMQAWRLVNGTGSVADALRRAKVKCDHFGASLSVVEAAMRNYPPADAATGSAFDKNGELFIKGKPGEFYRWGEPSDTTAVPMTPASFARLCRELDVGGAYQRLLKQRLPQIRNEVPVVAHAYIKYARSLLTYDAYEAKLDGRLDETGERLLAYVGVQLNAHPVESLACEVKALEVLSVPLFGARVYWGLEGDAKGVRPVVLHMPYDVVAPIKQFPSLQAMAAQLIERLRWRRYRESLMRYFPVRLQARLGDALHDQLEWEIKDNLNIFQEIHARIVGWREGELGEDGNPRRIRVPAPHVPWTLGDVRENHWDDRYHEWRTHTLANASALMVSTKDQDWQALLARLEYWESLAERSLMLAVSFIPFCAPVGMAAAAVGGVRLVYEFFEGIQAFNEGHAQEGIDHIFNVLFGAAQGAYLGFIGGAVEPMPVRDGTTRLWNGDVTPFQARRPPPIEAEQDAWGVWRTTDEAWVRIEGRYFEVQGTADALDLRLPADHRGVTPLMEWNRARGWQWAHRNPLQRGNLQLLRNFVETPAELDDPTILALQRQVGISEAHLRYLQVNGEPMPAIFADALGEARDWQRVQQTIGRLRGGDAPGNLHVGITQTLVDLPGWPETMTLRYHEGVQVHSTGDTAAPRFLDLNQADLEHDGWANRILAGLSVSEQRTLLGQSPLGLRPVESSRLLAGRWATHLERNVTQVTATMARSTALDPLAVPVARAFPGLPEAMANELASQAQGQDLVRLRAGRVTGNLGKQCVEALTELRLTRTLRALARGESSADRDRVVMGLLGNMASLRGRLRLRLVSSELASPLEVGEEGPLKVIRQYGGEYQAFDEQGNELGAGSSLEEALLNAMPDEARRALGFNIWEAARLRQALLEQALGDRQGLRAFLRLKRLDSDTQGPQWQNGRLGYPLSGRGKLPLQGWRHNLEGRLERLYPHYAGDALAGLQRSLTAQAAREGLSLSDLVTRLSNEWATLDEGLRQWEVHEGVHHPVESRYIREDILANRRGVANEVRRAWRREPDPRREDSELTLRLSGWDIGKLPPIRARFTHIEALTLSHLGLSEDPSDFLRLFPNIEMLRLHGNHLTAVPVAVGEFHNLLELALGKNPLNMNADVFAPLIGANRATKLRILQLSEVTGGAEPGAEANMVAAIGRLAELPALRELVWSDNLHFTAQQLQAITALPGLEALDLVRCGLRLDEEGSAFLRTATALKDLRLSGNNCRDLPNLTELVALEELELAYAGLERVPTMALTLLSRRSSDLIFLDLKGNRITNIQDDLLPALASMPRSNTLGLGIEDNPLPSAQINALRELDRHAFRYTVDDWLDDFPDLKKALEVARDDAGGRRFIDWFSGLIRDVDASEPNGLALGYRQRAAGILQYYTGHSNLYADLLIRLPDFDQQLGQLRTRLQARVLDRLTPDIAELEVHFLMFESVQRARLDPQGVPFARFLGTQHEYWNRVLSSLYPEVSQRRAATTREGFINWLSDAQDTFDSNDQIPRIGEMTWRPYLGLMSRDWLDGLAIWNTVEDSLVDAFSDPVDPAHWPQVLLDNLRQPDADLPSALESVTLPNGTVWHRVRLEAVADVDWAAGQPVMLTEDQLRRTMAIYRSVKSREIEALVRRITTELVTPWWLSRRQ</sequence>
<keyword evidence="1" id="KW-0433">Leucine-rich repeat</keyword>
<evidence type="ECO:0000313" key="5">
    <source>
        <dbReference type="Proteomes" id="UP000296468"/>
    </source>
</evidence>
<dbReference type="SUPFAM" id="SSF52058">
    <property type="entry name" value="L domain-like"/>
    <property type="match status" value="1"/>
</dbReference>
<dbReference type="InterPro" id="IPR001611">
    <property type="entry name" value="Leu-rich_rpt"/>
</dbReference>
<dbReference type="OrthoDB" id="6996187at2"/>
<name>A0A4P7PGK0_9PSED</name>
<evidence type="ECO:0000259" key="3">
    <source>
        <dbReference type="Pfam" id="PF20178"/>
    </source>
</evidence>
<accession>A0A4P7PGK0</accession>
<dbReference type="GO" id="GO:0005886">
    <property type="term" value="C:plasma membrane"/>
    <property type="evidence" value="ECO:0007669"/>
    <property type="project" value="TreeGrafter"/>
</dbReference>
<organism evidence="4 5">
    <name type="scientific">Pseudomonas viciae</name>
    <dbReference type="NCBI Taxonomy" id="2505979"/>
    <lineage>
        <taxon>Bacteria</taxon>
        <taxon>Pseudomonadati</taxon>
        <taxon>Pseudomonadota</taxon>
        <taxon>Gammaproteobacteria</taxon>
        <taxon>Pseudomonadales</taxon>
        <taxon>Pseudomonadaceae</taxon>
        <taxon>Pseudomonas</taxon>
    </lineage>
</organism>
<dbReference type="PANTHER" id="PTHR24366">
    <property type="entry name" value="IG(IMMUNOGLOBULIN) AND LRR(LEUCINE RICH REPEAT) DOMAINS"/>
    <property type="match status" value="1"/>
</dbReference>
<evidence type="ECO:0000313" key="4">
    <source>
        <dbReference type="EMBL" id="QBZ89847.1"/>
    </source>
</evidence>
<evidence type="ECO:0000256" key="1">
    <source>
        <dbReference type="ARBA" id="ARBA00022614"/>
    </source>
</evidence>
<evidence type="ECO:0000256" key="2">
    <source>
        <dbReference type="ARBA" id="ARBA00022737"/>
    </source>
</evidence>
<feature type="domain" description="Dermonecrotic toxin N-terminal" evidence="3">
    <location>
        <begin position="51"/>
        <end position="310"/>
    </location>
</feature>
<dbReference type="EMBL" id="CP035088">
    <property type="protein sequence ID" value="QBZ89847.1"/>
    <property type="molecule type" value="Genomic_DNA"/>
</dbReference>
<proteinExistence type="predicted"/>
<dbReference type="Proteomes" id="UP000296468">
    <property type="component" value="Chromosome"/>
</dbReference>
<protein>
    <submittedName>
        <fullName evidence="4">Leucine-rich repeat domain-containing protein</fullName>
    </submittedName>
</protein>
<dbReference type="InterPro" id="IPR046673">
    <property type="entry name" value="ToxA_N"/>
</dbReference>
<dbReference type="PROSITE" id="PS51450">
    <property type="entry name" value="LRR"/>
    <property type="match status" value="1"/>
</dbReference>
<dbReference type="PANTHER" id="PTHR24366:SF158">
    <property type="entry name" value="PLATELET GLYCOPROTEIN IB ALPHA CHAIN-LIKE-RELATED"/>
    <property type="match status" value="1"/>
</dbReference>
<keyword evidence="2" id="KW-0677">Repeat</keyword>
<gene>
    <name evidence="4" type="ORF">EPZ47_14310</name>
</gene>
<dbReference type="RefSeq" id="WP_135845382.1">
    <property type="nucleotide sequence ID" value="NZ_CP035088.1"/>
</dbReference>